<keyword evidence="4" id="KW-1185">Reference proteome</keyword>
<dbReference type="Proteomes" id="UP000251314">
    <property type="component" value="Unassembled WGS sequence"/>
</dbReference>
<evidence type="ECO:0000313" key="3">
    <source>
        <dbReference type="EMBL" id="RAW26260.1"/>
    </source>
</evidence>
<evidence type="ECO:0000256" key="1">
    <source>
        <dbReference type="SAM" id="SignalP"/>
    </source>
</evidence>
<dbReference type="EMBL" id="RCMK01000822">
    <property type="protein sequence ID" value="KAG2911253.1"/>
    <property type="molecule type" value="Genomic_DNA"/>
</dbReference>
<comment type="caution">
    <text evidence="3">The sequence shown here is derived from an EMBL/GenBank/DDBJ whole genome shotgun (WGS) entry which is preliminary data.</text>
</comment>
<gene>
    <name evidence="3" type="ORF">PC110_g17340</name>
    <name evidence="2" type="ORF">PC117_g19212</name>
</gene>
<keyword evidence="1" id="KW-0732">Signal</keyword>
<dbReference type="EMBL" id="MJFZ01000668">
    <property type="protein sequence ID" value="RAW26260.1"/>
    <property type="molecule type" value="Genomic_DNA"/>
</dbReference>
<reference evidence="3 4" key="1">
    <citation type="submission" date="2018-01" db="EMBL/GenBank/DDBJ databases">
        <title>Draft genome of the strawberry crown rot pathogen Phytophthora cactorum.</title>
        <authorList>
            <person name="Armitage A.D."/>
            <person name="Lysoe E."/>
            <person name="Nellist C.F."/>
            <person name="Harrison R.J."/>
            <person name="Brurberg M.B."/>
        </authorList>
    </citation>
    <scope>NUCLEOTIDE SEQUENCE [LARGE SCALE GENOMIC DNA]</scope>
    <source>
        <strain evidence="3 4">10300</strain>
    </source>
</reference>
<organism evidence="3 4">
    <name type="scientific">Phytophthora cactorum</name>
    <dbReference type="NCBI Taxonomy" id="29920"/>
    <lineage>
        <taxon>Eukaryota</taxon>
        <taxon>Sar</taxon>
        <taxon>Stramenopiles</taxon>
        <taxon>Oomycota</taxon>
        <taxon>Peronosporomycetes</taxon>
        <taxon>Peronosporales</taxon>
        <taxon>Peronosporaceae</taxon>
        <taxon>Phytophthora</taxon>
    </lineage>
</organism>
<name>A0A329RPJ4_9STRA</name>
<proteinExistence type="predicted"/>
<feature type="chain" id="PRO_5044073212" evidence="1">
    <location>
        <begin position="21"/>
        <end position="62"/>
    </location>
</feature>
<accession>A0A329RPJ4</accession>
<feature type="signal peptide" evidence="1">
    <location>
        <begin position="1"/>
        <end position="20"/>
    </location>
</feature>
<dbReference type="Proteomes" id="UP000736787">
    <property type="component" value="Unassembled WGS sequence"/>
</dbReference>
<sequence>MKITALAVTTVVAVLGIVAASDYQSVPRALADAIAEPADAEQCVLACWCPCCCDAAGAVSKT</sequence>
<protein>
    <submittedName>
        <fullName evidence="3">Uncharacterized protein</fullName>
    </submittedName>
</protein>
<dbReference type="AlphaFoldDB" id="A0A329RPJ4"/>
<evidence type="ECO:0000313" key="4">
    <source>
        <dbReference type="Proteomes" id="UP000251314"/>
    </source>
</evidence>
<reference evidence="2" key="2">
    <citation type="submission" date="2018-10" db="EMBL/GenBank/DDBJ databases">
        <title>Effector identification in a new, highly contiguous assembly of the strawberry crown rot pathogen Phytophthora cactorum.</title>
        <authorList>
            <person name="Armitage A.D."/>
            <person name="Nellist C.F."/>
            <person name="Bates H."/>
            <person name="Vickerstaff R.J."/>
            <person name="Harrison R.J."/>
        </authorList>
    </citation>
    <scope>NUCLEOTIDE SEQUENCE</scope>
    <source>
        <strain evidence="2">4040</strain>
    </source>
</reference>
<evidence type="ECO:0000313" key="2">
    <source>
        <dbReference type="EMBL" id="KAG2911253.1"/>
    </source>
</evidence>
<dbReference type="VEuPathDB" id="FungiDB:PC110_g17340"/>